<evidence type="ECO:0000313" key="2">
    <source>
        <dbReference type="Proteomes" id="UP001139981"/>
    </source>
</evidence>
<accession>A0ACC1M8S4</accession>
<evidence type="ECO:0000313" key="1">
    <source>
        <dbReference type="EMBL" id="KAJ2900323.1"/>
    </source>
</evidence>
<gene>
    <name evidence="1" type="ORF">IWW38_000582</name>
</gene>
<proteinExistence type="predicted"/>
<dbReference type="EMBL" id="JANBVB010000007">
    <property type="protein sequence ID" value="KAJ2900323.1"/>
    <property type="molecule type" value="Genomic_DNA"/>
</dbReference>
<dbReference type="Proteomes" id="UP001139981">
    <property type="component" value="Unassembled WGS sequence"/>
</dbReference>
<organism evidence="1 2">
    <name type="scientific">Coemansia aciculifera</name>
    <dbReference type="NCBI Taxonomy" id="417176"/>
    <lineage>
        <taxon>Eukaryota</taxon>
        <taxon>Fungi</taxon>
        <taxon>Fungi incertae sedis</taxon>
        <taxon>Zoopagomycota</taxon>
        <taxon>Kickxellomycotina</taxon>
        <taxon>Kickxellomycetes</taxon>
        <taxon>Kickxellales</taxon>
        <taxon>Kickxellaceae</taxon>
        <taxon>Coemansia</taxon>
    </lineage>
</organism>
<protein>
    <submittedName>
        <fullName evidence="1">Uncharacterized protein</fullName>
    </submittedName>
</protein>
<sequence>MGKRKSSRKVVKKVQPKLDTTFDCVFCNHEQCIIVSMDKKNKVGNLKCKICSATYQAALSHLSDPIDVYSEWIDACDEASRKETMSVRASTTTTTTTKTSSAAVVDNRRRVEPNTSSSHRPGAPVAAAAANRYDDDDDDDDDDDRGYYGGGRQRDANGVADQLTDESDMDDF</sequence>
<name>A0ACC1M8S4_9FUNG</name>
<reference evidence="1" key="1">
    <citation type="submission" date="2022-07" db="EMBL/GenBank/DDBJ databases">
        <title>Phylogenomic reconstructions and comparative analyses of Kickxellomycotina fungi.</title>
        <authorList>
            <person name="Reynolds N.K."/>
            <person name="Stajich J.E."/>
            <person name="Barry K."/>
            <person name="Grigoriev I.V."/>
            <person name="Crous P."/>
            <person name="Smith M.E."/>
        </authorList>
    </citation>
    <scope>NUCLEOTIDE SEQUENCE</scope>
    <source>
        <strain evidence="1">CBS 190363</strain>
    </source>
</reference>
<keyword evidence="2" id="KW-1185">Reference proteome</keyword>
<comment type="caution">
    <text evidence="1">The sequence shown here is derived from an EMBL/GenBank/DDBJ whole genome shotgun (WGS) entry which is preliminary data.</text>
</comment>